<gene>
    <name evidence="2" type="ORF">CTER_1219</name>
</gene>
<organism evidence="2 3">
    <name type="scientific">Ruminiclostridium cellobioparum subsp. termitidis CT1112</name>
    <dbReference type="NCBI Taxonomy" id="1195236"/>
    <lineage>
        <taxon>Bacteria</taxon>
        <taxon>Bacillati</taxon>
        <taxon>Bacillota</taxon>
        <taxon>Clostridia</taxon>
        <taxon>Eubacteriales</taxon>
        <taxon>Oscillospiraceae</taxon>
        <taxon>Ruminiclostridium</taxon>
    </lineage>
</organism>
<accession>S0FRA6</accession>
<keyword evidence="3" id="KW-1185">Reference proteome</keyword>
<dbReference type="PATRIC" id="fig|1195236.3.peg.1528"/>
<dbReference type="eggNOG" id="COG3410">
    <property type="taxonomic scope" value="Bacteria"/>
</dbReference>
<proteinExistence type="predicted"/>
<dbReference type="Gene3D" id="3.40.50.300">
    <property type="entry name" value="P-loop containing nucleotide triphosphate hydrolases"/>
    <property type="match status" value="1"/>
</dbReference>
<dbReference type="eggNOG" id="COG0507">
    <property type="taxonomic scope" value="Bacteria"/>
</dbReference>
<dbReference type="STRING" id="1195236.CTER_1219"/>
<evidence type="ECO:0000313" key="2">
    <source>
        <dbReference type="EMBL" id="EMS72886.1"/>
    </source>
</evidence>
<dbReference type="RefSeq" id="WP_004624620.1">
    <property type="nucleotide sequence ID" value="NZ_AORV01000025.1"/>
</dbReference>
<evidence type="ECO:0000259" key="1">
    <source>
        <dbReference type="Pfam" id="PF09848"/>
    </source>
</evidence>
<reference evidence="2 3" key="1">
    <citation type="journal article" date="2013" name="Genome Announc.">
        <title>Draft Genome Sequence of the Cellulolytic, Mesophilic, Anaerobic Bacterium Clostridium termitidis Strain CT1112 (DSM 5398).</title>
        <authorList>
            <person name="Lal S."/>
            <person name="Ramachandran U."/>
            <person name="Zhang X."/>
            <person name="Munir R."/>
            <person name="Sparling R."/>
            <person name="Levin D.B."/>
        </authorList>
    </citation>
    <scope>NUCLEOTIDE SEQUENCE [LARGE SCALE GENOMIC DNA]</scope>
    <source>
        <strain evidence="2 3">CT1112</strain>
    </source>
</reference>
<dbReference type="InterPro" id="IPR018647">
    <property type="entry name" value="SLFN_3-like_DNA/RNA_helicase"/>
</dbReference>
<dbReference type="EMBL" id="AORV01000025">
    <property type="protein sequence ID" value="EMS72886.1"/>
    <property type="molecule type" value="Genomic_DNA"/>
</dbReference>
<dbReference type="Pfam" id="PF09848">
    <property type="entry name" value="SLFN-g3_helicase"/>
    <property type="match status" value="1"/>
</dbReference>
<dbReference type="SUPFAM" id="SSF52540">
    <property type="entry name" value="P-loop containing nucleoside triphosphate hydrolases"/>
    <property type="match status" value="2"/>
</dbReference>
<dbReference type="Proteomes" id="UP000014155">
    <property type="component" value="Unassembled WGS sequence"/>
</dbReference>
<comment type="caution">
    <text evidence="2">The sequence shown here is derived from an EMBL/GenBank/DDBJ whole genome shotgun (WGS) entry which is preliminary data.</text>
</comment>
<evidence type="ECO:0000313" key="3">
    <source>
        <dbReference type="Proteomes" id="UP000014155"/>
    </source>
</evidence>
<feature type="domain" description="Schlafen group 3-like DNA/RNA helicase" evidence="1">
    <location>
        <begin position="263"/>
        <end position="608"/>
    </location>
</feature>
<protein>
    <recommendedName>
        <fullName evidence="1">Schlafen group 3-like DNA/RNA helicase domain-containing protein</fullName>
    </recommendedName>
</protein>
<sequence>MIVYEATKREFMDHVERDEIAVKIYESYKDKIGRTAESEINSWNNSMNYMYKVLNTLAIPAESGIAIEYKIPSSSRRIDFMLSGLDEADRSAVIIIELKQWDKVEAVIEKDGVVKTPYKGRQLTIHPSYQAWSYAQLISEYNESVQTQGVRLYPCAYLHNYFVKENDPLTNEVYKSYIEKAPVYSKGDVFKLREFIEKHIKKPDHKKTLYIIENGKIRPSKSLQDSLLRMLDGNQEFIMIDDQKVVFETALEMARNAYRYGKKQVLIVEGGPGTGKSVLAINLLVKLTSEDMVCQYVTKNSAPREVYSQKLQDNYKKSYIDNLFKGSGVYYESDKNEFDVLIVDEAHRLGEKSGLFKNKGENQTKEIINASKFSIFFIDEYQRISISDCGSKEDIIKFARLNKAQVVEMKLESQFRCNGSDGYLSWLDDVLEIGNTANFDGFEFDYDFKIVDNPNELRALIEEKNKINNKARLVAGYCWNWISEGKTDSRIFDISIEKHNFNMSWNLSNTTWAIDNNSVDQVGCIHTSQGLEFDFIGVIIGNDMRYDGQRIITDFTKRAKTDKSLTGIKKMYKENRDHALQIADQIIKNTYRTLMSRGQKGCYVYCVDERLQDYLKERLNKFYKPVEYSSTTQEKGQAADDKSEYRLGSCTDHI</sequence>
<dbReference type="InterPro" id="IPR027417">
    <property type="entry name" value="P-loop_NTPase"/>
</dbReference>
<name>S0FRA6_RUMCE</name>
<dbReference type="AlphaFoldDB" id="S0FRA6"/>